<accession>A0A951QB09</accession>
<dbReference type="GO" id="GO:0016491">
    <property type="term" value="F:oxidoreductase activity"/>
    <property type="evidence" value="ECO:0007669"/>
    <property type="project" value="InterPro"/>
</dbReference>
<dbReference type="Proteomes" id="UP000757435">
    <property type="component" value="Unassembled WGS sequence"/>
</dbReference>
<evidence type="ECO:0000313" key="1">
    <source>
        <dbReference type="EMBL" id="MBW4659140.1"/>
    </source>
</evidence>
<name>A0A951QB09_9CYAN</name>
<comment type="caution">
    <text evidence="1">The sequence shown here is derived from an EMBL/GenBank/DDBJ whole genome shotgun (WGS) entry which is preliminary data.</text>
</comment>
<reference evidence="1" key="2">
    <citation type="journal article" date="2022" name="Microbiol. Resour. Announc.">
        <title>Metagenome Sequencing to Explore Phylogenomics of Terrestrial Cyanobacteria.</title>
        <authorList>
            <person name="Ward R.D."/>
            <person name="Stajich J.E."/>
            <person name="Johansen J.R."/>
            <person name="Huntemann M."/>
            <person name="Clum A."/>
            <person name="Foster B."/>
            <person name="Foster B."/>
            <person name="Roux S."/>
            <person name="Palaniappan K."/>
            <person name="Varghese N."/>
            <person name="Mukherjee S."/>
            <person name="Reddy T.B.K."/>
            <person name="Daum C."/>
            <person name="Copeland A."/>
            <person name="Chen I.A."/>
            <person name="Ivanova N.N."/>
            <person name="Kyrpides N.C."/>
            <person name="Shapiro N."/>
            <person name="Eloe-Fadrosh E.A."/>
            <person name="Pietrasiak N."/>
        </authorList>
    </citation>
    <scope>NUCLEOTIDE SEQUENCE</scope>
    <source>
        <strain evidence="1">UHER 2000/2452</strain>
    </source>
</reference>
<dbReference type="Gene3D" id="3.40.109.10">
    <property type="entry name" value="NADH Oxidase"/>
    <property type="match status" value="1"/>
</dbReference>
<dbReference type="InterPro" id="IPR000415">
    <property type="entry name" value="Nitroreductase-like"/>
</dbReference>
<sequence>MKRRSFLKLTAASAVTVVVAGGVWRSYDRGVWSTGTGPAYEPWETWRTDRPEGALALVRSAILASSPHNTQPWIFQVTSSQQGEQINVYADTRRHLGAMDPYLREMRIGLGCAVENMLLAAQAEGYRAQLTLDPGTLTQPPANLDSQRVATLNLSSGQRSTPALYDAIPNRRTNRAAYDLQRSVAPEALASLAALAQDQAEDQAKLKLFLLVSDPERQRFSEGTLAATEAIVADPTMSHDGDRWFRSSWQDLQKQRSGVHIDASGLSWMMRSLVKMLPSVSPETQHQSWINSTKTALDTSPAFGLIAVRDLYDQPQALQAGQLWQQIHLWATTQGLAMQPLNQLPEMVDRERQLGKAPQTAELLAQMTQDASWKPTFAFRLGYPTSAALASARRPIEDIVMGAKPT</sequence>
<dbReference type="EMBL" id="JAHHHD010000009">
    <property type="protein sequence ID" value="MBW4659140.1"/>
    <property type="molecule type" value="Genomic_DNA"/>
</dbReference>
<dbReference type="AlphaFoldDB" id="A0A951QB09"/>
<gene>
    <name evidence="1" type="ORF">KME15_10730</name>
</gene>
<reference evidence="1" key="1">
    <citation type="submission" date="2021-05" db="EMBL/GenBank/DDBJ databases">
        <authorList>
            <person name="Pietrasiak N."/>
            <person name="Ward R."/>
            <person name="Stajich J.E."/>
            <person name="Kurbessoian T."/>
        </authorList>
    </citation>
    <scope>NUCLEOTIDE SEQUENCE</scope>
    <source>
        <strain evidence="1">UHER 2000/2452</strain>
    </source>
</reference>
<protein>
    <recommendedName>
        <fullName evidence="3">Twin-arginine translocation pathway signal protein</fullName>
    </recommendedName>
</protein>
<dbReference type="SUPFAM" id="SSF55469">
    <property type="entry name" value="FMN-dependent nitroreductase-like"/>
    <property type="match status" value="2"/>
</dbReference>
<organism evidence="1 2">
    <name type="scientific">Drouetiella hepatica Uher 2000/2452</name>
    <dbReference type="NCBI Taxonomy" id="904376"/>
    <lineage>
        <taxon>Bacteria</taxon>
        <taxon>Bacillati</taxon>
        <taxon>Cyanobacteriota</taxon>
        <taxon>Cyanophyceae</taxon>
        <taxon>Oculatellales</taxon>
        <taxon>Oculatellaceae</taxon>
        <taxon>Drouetiella</taxon>
    </lineage>
</organism>
<evidence type="ECO:0000313" key="2">
    <source>
        <dbReference type="Proteomes" id="UP000757435"/>
    </source>
</evidence>
<proteinExistence type="predicted"/>
<evidence type="ECO:0008006" key="3">
    <source>
        <dbReference type="Google" id="ProtNLM"/>
    </source>
</evidence>